<feature type="domain" description="Calcineurin-like phosphoesterase" evidence="3">
    <location>
        <begin position="1"/>
        <end position="142"/>
    </location>
</feature>
<name>A0A372LJH8_9BACI</name>
<evidence type="ECO:0000313" key="5">
    <source>
        <dbReference type="Proteomes" id="UP000262939"/>
    </source>
</evidence>
<dbReference type="EMBL" id="QVTD01000003">
    <property type="protein sequence ID" value="RFU66104.1"/>
    <property type="molecule type" value="Genomic_DNA"/>
</dbReference>
<dbReference type="RefSeq" id="WP_117322271.1">
    <property type="nucleotide sequence ID" value="NZ_QVTD01000003.1"/>
</dbReference>
<sequence>MKVLIMSDSHGLTHEIDMIKGRHRNEVDTMIHCGDSELPMASPEMTDFLSVRGNCDFDTDYPDERLEEIGGIYFFVTHGHLYNVKMTLINLAYKSEETNARIVCFGHSHSAGSELVNGRIFINPGSIRLPKGISVKTYAIVEQMNQEIKVSFFDIEGNELKQLSRTYLLE</sequence>
<evidence type="ECO:0000256" key="2">
    <source>
        <dbReference type="RuleBase" id="RU362039"/>
    </source>
</evidence>
<dbReference type="Proteomes" id="UP000262939">
    <property type="component" value="Unassembled WGS sequence"/>
</dbReference>
<dbReference type="NCBIfam" id="TIGR00040">
    <property type="entry name" value="yfcE"/>
    <property type="match status" value="1"/>
</dbReference>
<dbReference type="InterPro" id="IPR000979">
    <property type="entry name" value="Phosphodiesterase_MJ0936/Vps29"/>
</dbReference>
<comment type="cofactor">
    <cofactor evidence="2">
        <name>a divalent metal cation</name>
        <dbReference type="ChEBI" id="CHEBI:60240"/>
    </cofactor>
</comment>
<protein>
    <recommendedName>
        <fullName evidence="2">Phosphoesterase</fullName>
        <ecNumber evidence="2">3.1.4.-</ecNumber>
    </recommendedName>
</protein>
<dbReference type="InterPro" id="IPR029052">
    <property type="entry name" value="Metallo-depent_PP-like"/>
</dbReference>
<gene>
    <name evidence="4" type="ORF">D0466_08645</name>
</gene>
<comment type="similarity">
    <text evidence="1 2">Belongs to the metallophosphoesterase superfamily. YfcE family.</text>
</comment>
<dbReference type="Pfam" id="PF12850">
    <property type="entry name" value="Metallophos_2"/>
    <property type="match status" value="1"/>
</dbReference>
<reference evidence="4 5" key="1">
    <citation type="submission" date="2018-08" db="EMBL/GenBank/DDBJ databases">
        <title>Bacillus chawlae sp. nov., Bacillus glennii sp. nov., and Bacillus saganii sp. nov. Isolated from the Vehicle Assembly Building at Kennedy Space Center where the Viking Spacecraft were Assembled.</title>
        <authorList>
            <person name="Seuylemezian A."/>
            <person name="Vaishampayan P."/>
        </authorList>
    </citation>
    <scope>NUCLEOTIDE SEQUENCE [LARGE SCALE GENOMIC DNA]</scope>
    <source>
        <strain evidence="4 5">V44-8</strain>
    </source>
</reference>
<dbReference type="CDD" id="cd00841">
    <property type="entry name" value="MPP_YfcE"/>
    <property type="match status" value="1"/>
</dbReference>
<dbReference type="InterPro" id="IPR041802">
    <property type="entry name" value="MPP_YfcE"/>
</dbReference>
<dbReference type="GO" id="GO:0016787">
    <property type="term" value="F:hydrolase activity"/>
    <property type="evidence" value="ECO:0007669"/>
    <property type="project" value="UniProtKB-UniRule"/>
</dbReference>
<accession>A0A372LJH8</accession>
<dbReference type="AlphaFoldDB" id="A0A372LJH8"/>
<dbReference type="Gene3D" id="3.60.21.10">
    <property type="match status" value="1"/>
</dbReference>
<dbReference type="GO" id="GO:0046872">
    <property type="term" value="F:metal ion binding"/>
    <property type="evidence" value="ECO:0007669"/>
    <property type="project" value="UniProtKB-KW"/>
</dbReference>
<keyword evidence="5" id="KW-1185">Reference proteome</keyword>
<keyword evidence="2" id="KW-0479">Metal-binding</keyword>
<evidence type="ECO:0000259" key="3">
    <source>
        <dbReference type="Pfam" id="PF12850"/>
    </source>
</evidence>
<evidence type="ECO:0000256" key="1">
    <source>
        <dbReference type="ARBA" id="ARBA00008950"/>
    </source>
</evidence>
<dbReference type="SUPFAM" id="SSF56300">
    <property type="entry name" value="Metallo-dependent phosphatases"/>
    <property type="match status" value="1"/>
</dbReference>
<dbReference type="OrthoDB" id="9800565at2"/>
<dbReference type="PANTHER" id="PTHR11124">
    <property type="entry name" value="VACUOLAR SORTING PROTEIN VPS29"/>
    <property type="match status" value="1"/>
</dbReference>
<evidence type="ECO:0000313" key="4">
    <source>
        <dbReference type="EMBL" id="RFU66104.1"/>
    </source>
</evidence>
<dbReference type="EC" id="3.1.4.-" evidence="2"/>
<proteinExistence type="inferred from homology"/>
<dbReference type="InterPro" id="IPR024654">
    <property type="entry name" value="Calcineurin-like_PHP_lpxH"/>
</dbReference>
<organism evidence="4 5">
    <name type="scientific">Peribacillus glennii</name>
    <dbReference type="NCBI Taxonomy" id="2303991"/>
    <lineage>
        <taxon>Bacteria</taxon>
        <taxon>Bacillati</taxon>
        <taxon>Bacillota</taxon>
        <taxon>Bacilli</taxon>
        <taxon>Bacillales</taxon>
        <taxon>Bacillaceae</taxon>
        <taxon>Peribacillus</taxon>
    </lineage>
</organism>
<comment type="caution">
    <text evidence="4">The sequence shown here is derived from an EMBL/GenBank/DDBJ whole genome shotgun (WGS) entry which is preliminary data.</text>
</comment>